<evidence type="ECO:0000256" key="11">
    <source>
        <dbReference type="ARBA" id="ARBA00023136"/>
    </source>
</evidence>
<keyword evidence="9" id="KW-1133">Transmembrane helix</keyword>
<evidence type="ECO:0000256" key="10">
    <source>
        <dbReference type="ARBA" id="ARBA00023004"/>
    </source>
</evidence>
<evidence type="ECO:0000256" key="9">
    <source>
        <dbReference type="ARBA" id="ARBA00022989"/>
    </source>
</evidence>
<evidence type="ECO:0000256" key="2">
    <source>
        <dbReference type="ARBA" id="ARBA00008622"/>
    </source>
</evidence>
<dbReference type="GO" id="GO:0005506">
    <property type="term" value="F:iron ion binding"/>
    <property type="evidence" value="ECO:0007669"/>
    <property type="project" value="InterPro"/>
</dbReference>
<dbReference type="EMBL" id="DAAYTU010000018">
    <property type="protein sequence ID" value="HAG5771365.1"/>
    <property type="molecule type" value="Genomic_DNA"/>
</dbReference>
<dbReference type="SUPFAM" id="SSF81342">
    <property type="entry name" value="Transmembrane di-heme cytochromes"/>
    <property type="match status" value="1"/>
</dbReference>
<protein>
    <submittedName>
        <fullName evidence="12">Thiosulfate reductase cytochrome B subunit</fullName>
    </submittedName>
</protein>
<dbReference type="GO" id="GO:0009061">
    <property type="term" value="P:anaerobic respiration"/>
    <property type="evidence" value="ECO:0007669"/>
    <property type="project" value="UniProtKB-ARBA"/>
</dbReference>
<evidence type="ECO:0000256" key="5">
    <source>
        <dbReference type="ARBA" id="ARBA00022617"/>
    </source>
</evidence>
<evidence type="ECO:0000256" key="3">
    <source>
        <dbReference type="ARBA" id="ARBA00022448"/>
    </source>
</evidence>
<keyword evidence="8" id="KW-0249">Electron transport</keyword>
<comment type="similarity">
    <text evidence="2">Belongs to the HupC/HyaC/HydC family.</text>
</comment>
<dbReference type="Gene3D" id="1.10.1130.10">
    <property type="entry name" value="Flavocytochrome C3, Chain A"/>
    <property type="match status" value="1"/>
</dbReference>
<dbReference type="NCBIfam" id="NF011582">
    <property type="entry name" value="PRK15006.1"/>
    <property type="match status" value="1"/>
</dbReference>
<dbReference type="GO" id="GO:0020037">
    <property type="term" value="F:heme binding"/>
    <property type="evidence" value="ECO:0007669"/>
    <property type="project" value="TreeGrafter"/>
</dbReference>
<dbReference type="InterPro" id="IPR051542">
    <property type="entry name" value="Hydrogenase_cytochrome"/>
</dbReference>
<dbReference type="SUPFAM" id="SSF48695">
    <property type="entry name" value="Multiheme cytochromes"/>
    <property type="match status" value="1"/>
</dbReference>
<accession>A0A789MCR5</accession>
<evidence type="ECO:0000256" key="1">
    <source>
        <dbReference type="ARBA" id="ARBA00004651"/>
    </source>
</evidence>
<dbReference type="InterPro" id="IPR000516">
    <property type="entry name" value="Ni-dep_Hydgase_cyt-B"/>
</dbReference>
<dbReference type="InterPro" id="IPR036280">
    <property type="entry name" value="Multihaem_cyt_sf"/>
</dbReference>
<keyword evidence="3" id="KW-0813">Transport</keyword>
<dbReference type="GO" id="GO:0022904">
    <property type="term" value="P:respiratory electron transport chain"/>
    <property type="evidence" value="ECO:0007669"/>
    <property type="project" value="InterPro"/>
</dbReference>
<keyword evidence="10" id="KW-0408">Iron</keyword>
<comment type="caution">
    <text evidence="12">The sequence shown here is derived from an EMBL/GenBank/DDBJ whole genome shotgun (WGS) entry which is preliminary data.</text>
</comment>
<dbReference type="InterPro" id="IPR016174">
    <property type="entry name" value="Di-haem_cyt_TM"/>
</dbReference>
<sequence>MRGLFKRGLFYLVLGLSPVAGQAAAVATEQLNQPCQACHADSDIQGISTNKTQVDLFVAPDSFQESVHGGVPCIACHQSKPESEGFAVTPHQLAPVDVNRCESCHGVAMRDTVHAVQQSVHKEKISQGLFTCTSCHNAHTMQKGEINHPSGQQIADDNLQCTSCHSRAGVYSQLSGGKASKDQDMAHSTLPYAPQHMSALRCIDCHADVKDPTMHRILSADKSVSCEQCHGNSSLLAMRLKNTTPDEDVSAGSLLGKGIFDDQAIREKLAKVSVPPPPVRQVNGALFTDSYMIGNNGSGRMDHYFAYGICGLVVLLLSHGLGRIATRRRMAGIVIEKHYLYTLPVRCWHWLNALAFALLIVSGFALHWVHSSFSLWVDIHNTAGIALGFIWLGFLAVALCGNGHHYCVRWQGITDRVIRQTRFYLYGIFRGDPHPEHATEAAKFNVLQQIGYITVMFLCLPLLLVTGLLMMYPAYTPEYIFSLPGKQIVAYLHYALAVVMVAFIAVHLYLCSTGDTPGALLKGMLDGFHRIRKPK</sequence>
<evidence type="ECO:0000256" key="6">
    <source>
        <dbReference type="ARBA" id="ARBA00022692"/>
    </source>
</evidence>
<dbReference type="GO" id="GO:0009055">
    <property type="term" value="F:electron transfer activity"/>
    <property type="evidence" value="ECO:0007669"/>
    <property type="project" value="InterPro"/>
</dbReference>
<dbReference type="AlphaFoldDB" id="A0A789MCR5"/>
<evidence type="ECO:0000256" key="4">
    <source>
        <dbReference type="ARBA" id="ARBA00022475"/>
    </source>
</evidence>
<reference evidence="12" key="1">
    <citation type="journal article" date="2018" name="Genome Biol.">
        <title>SKESA: strategic k-mer extension for scrupulous assemblies.</title>
        <authorList>
            <person name="Souvorov A."/>
            <person name="Agarwala R."/>
            <person name="Lipman D.J."/>
        </authorList>
    </citation>
    <scope>NUCLEOTIDE SEQUENCE [LARGE SCALE GENOMIC DNA]</scope>
    <source>
        <strain evidence="12">1839</strain>
    </source>
</reference>
<dbReference type="Gene3D" id="1.20.950.20">
    <property type="entry name" value="Transmembrane di-heme cytochromes, Chain C"/>
    <property type="match status" value="1"/>
</dbReference>
<dbReference type="Pfam" id="PF13435">
    <property type="entry name" value="Cytochrome_C554"/>
    <property type="match status" value="1"/>
</dbReference>
<reference evidence="12" key="2">
    <citation type="submission" date="2020-02" db="EMBL/GenBank/DDBJ databases">
        <authorList>
            <consortium name="NCBI Pathogen Detection Project"/>
        </authorList>
    </citation>
    <scope>NUCLEOTIDE SEQUENCE</scope>
    <source>
        <strain evidence="12">1839</strain>
    </source>
</reference>
<gene>
    <name evidence="12" type="ORF">GGB84_003057</name>
</gene>
<keyword evidence="11" id="KW-0472">Membrane</keyword>
<dbReference type="InterPro" id="IPR023155">
    <property type="entry name" value="Cyt_c-552/4"/>
</dbReference>
<keyword evidence="5" id="KW-0349">Heme</keyword>
<name>A0A789MCR5_ECOLX</name>
<keyword evidence="7" id="KW-0479">Metal-binding</keyword>
<dbReference type="GO" id="GO:0005886">
    <property type="term" value="C:plasma membrane"/>
    <property type="evidence" value="ECO:0007669"/>
    <property type="project" value="UniProtKB-SubCell"/>
</dbReference>
<evidence type="ECO:0000256" key="7">
    <source>
        <dbReference type="ARBA" id="ARBA00022723"/>
    </source>
</evidence>
<dbReference type="Pfam" id="PF01292">
    <property type="entry name" value="Ni_hydr_CYTB"/>
    <property type="match status" value="1"/>
</dbReference>
<dbReference type="InterPro" id="IPR011577">
    <property type="entry name" value="Cyt_b561_bac/Ni-Hgenase"/>
</dbReference>
<keyword evidence="4" id="KW-1003">Cell membrane</keyword>
<proteinExistence type="inferred from homology"/>
<comment type="subcellular location">
    <subcellularLocation>
        <location evidence="1">Cell membrane</location>
        <topology evidence="1">Multi-pass membrane protein</topology>
    </subcellularLocation>
</comment>
<organism evidence="12">
    <name type="scientific">Escherichia coli</name>
    <dbReference type="NCBI Taxonomy" id="562"/>
    <lineage>
        <taxon>Bacteria</taxon>
        <taxon>Pseudomonadati</taxon>
        <taxon>Pseudomonadota</taxon>
        <taxon>Gammaproteobacteria</taxon>
        <taxon>Enterobacterales</taxon>
        <taxon>Enterobacteriaceae</taxon>
        <taxon>Escherichia</taxon>
    </lineage>
</organism>
<evidence type="ECO:0000256" key="8">
    <source>
        <dbReference type="ARBA" id="ARBA00022982"/>
    </source>
</evidence>
<dbReference type="PRINTS" id="PR00161">
    <property type="entry name" value="NIHGNASECYTB"/>
</dbReference>
<keyword evidence="6" id="KW-0812">Transmembrane</keyword>
<dbReference type="Gene3D" id="3.90.10.10">
    <property type="entry name" value="Cytochrome C3"/>
    <property type="match status" value="1"/>
</dbReference>
<dbReference type="PANTHER" id="PTHR30485:SF1">
    <property type="entry name" value="CYTOCHROME YDHU-RELATED"/>
    <property type="match status" value="1"/>
</dbReference>
<evidence type="ECO:0000313" key="12">
    <source>
        <dbReference type="EMBL" id="HAG5771365.1"/>
    </source>
</evidence>
<dbReference type="PANTHER" id="PTHR30485">
    <property type="entry name" value="NI/FE-HYDROGENASE 1 B-TYPE CYTOCHROME SUBUNIT"/>
    <property type="match status" value="1"/>
</dbReference>